<dbReference type="EMBL" id="CAMAPF010001057">
    <property type="protein sequence ID" value="CAH9143825.1"/>
    <property type="molecule type" value="Genomic_DNA"/>
</dbReference>
<protein>
    <submittedName>
        <fullName evidence="2">Uncharacterized protein</fullName>
    </submittedName>
</protein>
<reference evidence="2" key="1">
    <citation type="submission" date="2022-07" db="EMBL/GenBank/DDBJ databases">
        <authorList>
            <person name="Macas J."/>
            <person name="Novak P."/>
            <person name="Neumann P."/>
        </authorList>
    </citation>
    <scope>NUCLEOTIDE SEQUENCE</scope>
</reference>
<dbReference type="AlphaFoldDB" id="A0AAV0G777"/>
<name>A0AAV0G777_9ASTE</name>
<evidence type="ECO:0000313" key="2">
    <source>
        <dbReference type="EMBL" id="CAH9143825.1"/>
    </source>
</evidence>
<gene>
    <name evidence="2" type="ORF">CEPIT_LOCUS40974</name>
</gene>
<sequence>MNPNPTKGIDSKEFAPPNPKRRDNKSILTHNEDDEEEDKYDEEFVFETTGGDDYKGLESIVNESTPNGSEADKRIHSLKKLQNLHYEHAKSNPNFHGKMRIKAVIARDAVVVMSVMTFIS</sequence>
<proteinExistence type="predicted"/>
<feature type="region of interest" description="Disordered" evidence="1">
    <location>
        <begin position="1"/>
        <end position="40"/>
    </location>
</feature>
<dbReference type="Proteomes" id="UP001152523">
    <property type="component" value="Unassembled WGS sequence"/>
</dbReference>
<keyword evidence="3" id="KW-1185">Reference proteome</keyword>
<organism evidence="2 3">
    <name type="scientific">Cuscuta epithymum</name>
    <dbReference type="NCBI Taxonomy" id="186058"/>
    <lineage>
        <taxon>Eukaryota</taxon>
        <taxon>Viridiplantae</taxon>
        <taxon>Streptophyta</taxon>
        <taxon>Embryophyta</taxon>
        <taxon>Tracheophyta</taxon>
        <taxon>Spermatophyta</taxon>
        <taxon>Magnoliopsida</taxon>
        <taxon>eudicotyledons</taxon>
        <taxon>Gunneridae</taxon>
        <taxon>Pentapetalae</taxon>
        <taxon>asterids</taxon>
        <taxon>lamiids</taxon>
        <taxon>Solanales</taxon>
        <taxon>Convolvulaceae</taxon>
        <taxon>Cuscuteae</taxon>
        <taxon>Cuscuta</taxon>
        <taxon>Cuscuta subgen. Cuscuta</taxon>
    </lineage>
</organism>
<evidence type="ECO:0000313" key="3">
    <source>
        <dbReference type="Proteomes" id="UP001152523"/>
    </source>
</evidence>
<accession>A0AAV0G777</accession>
<comment type="caution">
    <text evidence="2">The sequence shown here is derived from an EMBL/GenBank/DDBJ whole genome shotgun (WGS) entry which is preliminary data.</text>
</comment>
<evidence type="ECO:0000256" key="1">
    <source>
        <dbReference type="SAM" id="MobiDB-lite"/>
    </source>
</evidence>